<name>A0A9P1D285_9DINO</name>
<dbReference type="EMBL" id="CAMXCT030003112">
    <property type="protein sequence ID" value="CAL4789821.1"/>
    <property type="molecule type" value="Genomic_DNA"/>
</dbReference>
<dbReference type="AlphaFoldDB" id="A0A9P1D285"/>
<dbReference type="EMBL" id="CAMXCT010003112">
    <property type="protein sequence ID" value="CAI4002509.1"/>
    <property type="molecule type" value="Genomic_DNA"/>
</dbReference>
<evidence type="ECO:0000313" key="3">
    <source>
        <dbReference type="EMBL" id="CAL4789821.1"/>
    </source>
</evidence>
<evidence type="ECO:0000313" key="1">
    <source>
        <dbReference type="EMBL" id="CAI4002509.1"/>
    </source>
</evidence>
<reference evidence="1" key="1">
    <citation type="submission" date="2022-10" db="EMBL/GenBank/DDBJ databases">
        <authorList>
            <person name="Chen Y."/>
            <person name="Dougan E. K."/>
            <person name="Chan C."/>
            <person name="Rhodes N."/>
            <person name="Thang M."/>
        </authorList>
    </citation>
    <scope>NUCLEOTIDE SEQUENCE</scope>
</reference>
<proteinExistence type="predicted"/>
<sequence>MGGMASKAAPDQHEIARPWLNHPDGKWSPRPQIPFDCPVSYGIEESPVDFELDVRELGDANAASHPEVQVSPVQPIRLSFDLMVSVQNLQHIPDWSGVLTWKRLHELYAELSELFGPSIDLKAPPLLTPQEVLHIPEALWSYHAKSICAAVQVWLQQAVQHCPHHVLEAFFSNHAPASWSSTEFPHCDVLCLPLVTHISEYLGDPLDLTNFFRLSTKSIAETSSQICAMQWKCIFQEKWPVFYEALSYEPRKLETDWEALYRQMCLGKREEILEVFDREKKIGFSMSCMVAKVSWEHSSKSYVANYVSASHVQPERIPAEQKHRLRFCPAGTARDQLQPEIAPPGAAEIYPYRVLKGYDGVALGQGVELQWKMQMGSPFGWWYGKVERLERNGATAAVTLIFPHFPTNSRWYRLRVIVGDGVVRRCAIGGYHGGVRAVTAEEEKVWNQFTPKQPIMF</sequence>
<dbReference type="EMBL" id="CAMXCT020003112">
    <property type="protein sequence ID" value="CAL1155884.1"/>
    <property type="molecule type" value="Genomic_DNA"/>
</dbReference>
<organism evidence="1">
    <name type="scientific">Cladocopium goreaui</name>
    <dbReference type="NCBI Taxonomy" id="2562237"/>
    <lineage>
        <taxon>Eukaryota</taxon>
        <taxon>Sar</taxon>
        <taxon>Alveolata</taxon>
        <taxon>Dinophyceae</taxon>
        <taxon>Suessiales</taxon>
        <taxon>Symbiodiniaceae</taxon>
        <taxon>Cladocopium</taxon>
    </lineage>
</organism>
<evidence type="ECO:0000313" key="4">
    <source>
        <dbReference type="Proteomes" id="UP001152797"/>
    </source>
</evidence>
<evidence type="ECO:0000313" key="2">
    <source>
        <dbReference type="EMBL" id="CAL1155884.1"/>
    </source>
</evidence>
<keyword evidence="4" id="KW-1185">Reference proteome</keyword>
<comment type="caution">
    <text evidence="1">The sequence shown here is derived from an EMBL/GenBank/DDBJ whole genome shotgun (WGS) entry which is preliminary data.</text>
</comment>
<accession>A0A9P1D285</accession>
<dbReference type="OrthoDB" id="412810at2759"/>
<dbReference type="Proteomes" id="UP001152797">
    <property type="component" value="Unassembled WGS sequence"/>
</dbReference>
<reference evidence="2" key="2">
    <citation type="submission" date="2024-04" db="EMBL/GenBank/DDBJ databases">
        <authorList>
            <person name="Chen Y."/>
            <person name="Shah S."/>
            <person name="Dougan E. K."/>
            <person name="Thang M."/>
            <person name="Chan C."/>
        </authorList>
    </citation>
    <scope>NUCLEOTIDE SEQUENCE [LARGE SCALE GENOMIC DNA]</scope>
</reference>
<protein>
    <submittedName>
        <fullName evidence="3">F-box protein</fullName>
    </submittedName>
</protein>
<gene>
    <name evidence="1" type="ORF">C1SCF055_LOCUS28456</name>
</gene>